<dbReference type="EMBL" id="QPFP01000095">
    <property type="protein sequence ID" value="TEB22243.1"/>
    <property type="molecule type" value="Genomic_DNA"/>
</dbReference>
<dbReference type="InterPro" id="IPR011009">
    <property type="entry name" value="Kinase-like_dom_sf"/>
</dbReference>
<protein>
    <recommendedName>
        <fullName evidence="2">Protein kinase domain-containing protein</fullName>
    </recommendedName>
</protein>
<dbReference type="PANTHER" id="PTHR38248:SF2">
    <property type="entry name" value="FUNK1 11"/>
    <property type="match status" value="1"/>
</dbReference>
<dbReference type="OrthoDB" id="5584477at2759"/>
<reference evidence="3 4" key="1">
    <citation type="journal article" date="2019" name="Nat. Ecol. Evol.">
        <title>Megaphylogeny resolves global patterns of mushroom evolution.</title>
        <authorList>
            <person name="Varga T."/>
            <person name="Krizsan K."/>
            <person name="Foldi C."/>
            <person name="Dima B."/>
            <person name="Sanchez-Garcia M."/>
            <person name="Sanchez-Ramirez S."/>
            <person name="Szollosi G.J."/>
            <person name="Szarkandi J.G."/>
            <person name="Papp V."/>
            <person name="Albert L."/>
            <person name="Andreopoulos W."/>
            <person name="Angelini C."/>
            <person name="Antonin V."/>
            <person name="Barry K.W."/>
            <person name="Bougher N.L."/>
            <person name="Buchanan P."/>
            <person name="Buyck B."/>
            <person name="Bense V."/>
            <person name="Catcheside P."/>
            <person name="Chovatia M."/>
            <person name="Cooper J."/>
            <person name="Damon W."/>
            <person name="Desjardin D."/>
            <person name="Finy P."/>
            <person name="Geml J."/>
            <person name="Haridas S."/>
            <person name="Hughes K."/>
            <person name="Justo A."/>
            <person name="Karasinski D."/>
            <person name="Kautmanova I."/>
            <person name="Kiss B."/>
            <person name="Kocsube S."/>
            <person name="Kotiranta H."/>
            <person name="LaButti K.M."/>
            <person name="Lechner B.E."/>
            <person name="Liimatainen K."/>
            <person name="Lipzen A."/>
            <person name="Lukacs Z."/>
            <person name="Mihaltcheva S."/>
            <person name="Morgado L.N."/>
            <person name="Niskanen T."/>
            <person name="Noordeloos M.E."/>
            <person name="Ohm R.A."/>
            <person name="Ortiz-Santana B."/>
            <person name="Ovrebo C."/>
            <person name="Racz N."/>
            <person name="Riley R."/>
            <person name="Savchenko A."/>
            <person name="Shiryaev A."/>
            <person name="Soop K."/>
            <person name="Spirin V."/>
            <person name="Szebenyi C."/>
            <person name="Tomsovsky M."/>
            <person name="Tulloss R.E."/>
            <person name="Uehling J."/>
            <person name="Grigoriev I.V."/>
            <person name="Vagvolgyi C."/>
            <person name="Papp T."/>
            <person name="Martin F.M."/>
            <person name="Miettinen O."/>
            <person name="Hibbett D.S."/>
            <person name="Nagy L.G."/>
        </authorList>
    </citation>
    <scope>NUCLEOTIDE SEQUENCE [LARGE SCALE GENOMIC DNA]</scope>
    <source>
        <strain evidence="3 4">FP101781</strain>
    </source>
</reference>
<evidence type="ECO:0000313" key="3">
    <source>
        <dbReference type="EMBL" id="TEB22243.1"/>
    </source>
</evidence>
<dbReference type="STRING" id="71717.A0A4Y7SK48"/>
<gene>
    <name evidence="3" type="ORF">FA13DRAFT_1819090</name>
</gene>
<evidence type="ECO:0000259" key="2">
    <source>
        <dbReference type="SMART" id="SM00220"/>
    </source>
</evidence>
<name>A0A4Y7SK48_COPMI</name>
<proteinExistence type="predicted"/>
<dbReference type="PANTHER" id="PTHR38248">
    <property type="entry name" value="FUNK1 6"/>
    <property type="match status" value="1"/>
</dbReference>
<sequence length="714" mass="79436">MHHRKEIPANIPSAGHMPRISTPAVVSTESEAARIRFTTTNDAYAHNIYRGVLQDGDINRFLEETDSYDLPENKWSIPDFPTSTGELLGSVYKVVSSVIRGFVRPEEHGVKRHIINTRDSHPVKVDIHAERHKIPSILIQAAGPSFETPSDPQSTLASTESHGSVGYSNVASFAVVKLESELGTAADNLEEAESYARQIFQAQPNRAYVRALILTEKHARLLHFDHAGFQVTPLIDIHKNAPSLVRLITGLSSMDERLLGLDDSVQWTIVDGKKSQGHLTTTGPTGETVTYPIVEQIPIPRDTILSRATTCWRVKDPKTSENYVVKDSWREDSLPPEHELLEHVKGIPGVVHMVSFEADRGEVRLFRCPSTTCQYQNRTASRVMMKAYGKSVEYFRSILQVLYAFRDAIAAHQHLVERGILHRDISLNNILLGEDDSPEGERGVLIDLDMAFRATDTQPTTKTDHTIGTRLFQSIHVLHSCELKERAFDHDYLDDLEAFIYVFSFIVLCYRPDGSPIPTKEEGPSLVWSWAQEVPSSARARKHTFFGAGTLVFRSFRLVQSTWGPACGDLFNKFRRWIFQMRNKKATLIATAVPGAETNPLESLHSCRAEHYSTVIAMFDAAIDAVRLAVASPSNEHKEEVNPPPTPVKRVSGHTSRLPGSATALLTPPAAQMTAPPPPATPLSPNRKRRSTEIGHPDAPQNKRRPTKGPACSP</sequence>
<comment type="caution">
    <text evidence="3">The sequence shown here is derived from an EMBL/GenBank/DDBJ whole genome shotgun (WGS) entry which is preliminary data.</text>
</comment>
<evidence type="ECO:0000256" key="1">
    <source>
        <dbReference type="SAM" id="MobiDB-lite"/>
    </source>
</evidence>
<dbReference type="GO" id="GO:0004672">
    <property type="term" value="F:protein kinase activity"/>
    <property type="evidence" value="ECO:0007669"/>
    <property type="project" value="InterPro"/>
</dbReference>
<dbReference type="Pfam" id="PF17667">
    <property type="entry name" value="Pkinase_fungal"/>
    <property type="match status" value="2"/>
</dbReference>
<dbReference type="PROSITE" id="PS00109">
    <property type="entry name" value="PROTEIN_KINASE_TYR"/>
    <property type="match status" value="1"/>
</dbReference>
<feature type="compositionally biased region" description="Low complexity" evidence="1">
    <location>
        <begin position="658"/>
        <end position="674"/>
    </location>
</feature>
<feature type="domain" description="Protein kinase" evidence="2">
    <location>
        <begin position="310"/>
        <end position="546"/>
    </location>
</feature>
<dbReference type="SUPFAM" id="SSF56112">
    <property type="entry name" value="Protein kinase-like (PK-like)"/>
    <property type="match status" value="1"/>
</dbReference>
<dbReference type="InterPro" id="IPR000719">
    <property type="entry name" value="Prot_kinase_dom"/>
</dbReference>
<dbReference type="InterPro" id="IPR040976">
    <property type="entry name" value="Pkinase_fungal"/>
</dbReference>
<dbReference type="AlphaFoldDB" id="A0A4Y7SK48"/>
<evidence type="ECO:0000313" key="4">
    <source>
        <dbReference type="Proteomes" id="UP000298030"/>
    </source>
</evidence>
<dbReference type="InterPro" id="IPR008266">
    <property type="entry name" value="Tyr_kinase_AS"/>
</dbReference>
<keyword evidence="4" id="KW-1185">Reference proteome</keyword>
<dbReference type="Proteomes" id="UP000298030">
    <property type="component" value="Unassembled WGS sequence"/>
</dbReference>
<dbReference type="SMART" id="SM00220">
    <property type="entry name" value="S_TKc"/>
    <property type="match status" value="1"/>
</dbReference>
<accession>A0A4Y7SK48</accession>
<feature type="region of interest" description="Disordered" evidence="1">
    <location>
        <begin position="633"/>
        <end position="714"/>
    </location>
</feature>
<dbReference type="Gene3D" id="1.10.510.10">
    <property type="entry name" value="Transferase(Phosphotransferase) domain 1"/>
    <property type="match status" value="1"/>
</dbReference>
<dbReference type="GO" id="GO:0005524">
    <property type="term" value="F:ATP binding"/>
    <property type="evidence" value="ECO:0007669"/>
    <property type="project" value="InterPro"/>
</dbReference>
<organism evidence="3 4">
    <name type="scientific">Coprinellus micaceus</name>
    <name type="common">Glistening ink-cap mushroom</name>
    <name type="synonym">Coprinus micaceus</name>
    <dbReference type="NCBI Taxonomy" id="71717"/>
    <lineage>
        <taxon>Eukaryota</taxon>
        <taxon>Fungi</taxon>
        <taxon>Dikarya</taxon>
        <taxon>Basidiomycota</taxon>
        <taxon>Agaricomycotina</taxon>
        <taxon>Agaricomycetes</taxon>
        <taxon>Agaricomycetidae</taxon>
        <taxon>Agaricales</taxon>
        <taxon>Agaricineae</taxon>
        <taxon>Psathyrellaceae</taxon>
        <taxon>Coprinellus</taxon>
    </lineage>
</organism>